<accession>A0A5S9YDW4</accession>
<dbReference type="Gene3D" id="1.20.1280.50">
    <property type="match status" value="1"/>
</dbReference>
<dbReference type="Pfam" id="PF00646">
    <property type="entry name" value="F-box"/>
    <property type="match status" value="1"/>
</dbReference>
<sequence length="444" mass="50941">MVKTEICGKGSSQGSEEERLSQLPDHLICVILSHLSTKDAVRTSILSTRWRNLWQLVPVLDFDSRELRSFSEFVSFAGRFFDLHKDSYIQKLRVCIYDLAGNYYLTSWIDLVTRHRIQHIDISVFTCSGFGVIPLSLYTCDTLVHLKLSRVTMVNVEFVSLPCLKILDLDFVNFTNETTLDKIISCSPVLEELTIVKSSEDNVKVIQVRSQTLKRVEIHRRFDRHNGLVIDTPLLQFLSIKAHSIKNIEFINLGFTTKVDIDVNLLDPNDLSNRSMTRDFFTTISRVRSLVIRHGTIKDIFHYMELEPLQQFCYLSELSAVCSISNLEMLLNLLKSCPKLESLSLKLVDYEKNKKEEVMSSTVPPPCLVSSLKFVKLESQLLGCGTELKVARYFLENSTILEKLTLKIDYMYKDEANVNHIRQTLHAVPRCSSTCEVVIHSLLY</sequence>
<dbReference type="InterPro" id="IPR055411">
    <property type="entry name" value="LRR_FXL15/At3g58940/PEG3-like"/>
</dbReference>
<evidence type="ECO:0000313" key="2">
    <source>
        <dbReference type="EMBL" id="CAA0409627.1"/>
    </source>
</evidence>
<dbReference type="InterPro" id="IPR036047">
    <property type="entry name" value="F-box-like_dom_sf"/>
</dbReference>
<dbReference type="InterPro" id="IPR050232">
    <property type="entry name" value="FBL13/AtMIF1-like"/>
</dbReference>
<dbReference type="Gene3D" id="3.80.10.10">
    <property type="entry name" value="Ribonuclease Inhibitor"/>
    <property type="match status" value="1"/>
</dbReference>
<proteinExistence type="predicted"/>
<dbReference type="EMBL" id="CACSHJ010000096">
    <property type="protein sequence ID" value="CAA0409627.1"/>
    <property type="molecule type" value="Genomic_DNA"/>
</dbReference>
<feature type="domain" description="F-box" evidence="1">
    <location>
        <begin position="17"/>
        <end position="53"/>
    </location>
</feature>
<dbReference type="PROSITE" id="PS50181">
    <property type="entry name" value="FBOX"/>
    <property type="match status" value="1"/>
</dbReference>
<dbReference type="Pfam" id="PF08387">
    <property type="entry name" value="FBD"/>
    <property type="match status" value="1"/>
</dbReference>
<dbReference type="InterPro" id="IPR032675">
    <property type="entry name" value="LRR_dom_sf"/>
</dbReference>
<evidence type="ECO:0000313" key="3">
    <source>
        <dbReference type="Proteomes" id="UP000434276"/>
    </source>
</evidence>
<dbReference type="SUPFAM" id="SSF81383">
    <property type="entry name" value="F-box domain"/>
    <property type="match status" value="1"/>
</dbReference>
<evidence type="ECO:0000259" key="1">
    <source>
        <dbReference type="PROSITE" id="PS50181"/>
    </source>
</evidence>
<protein>
    <recommendedName>
        <fullName evidence="1">F-box domain-containing protein</fullName>
    </recommendedName>
</protein>
<dbReference type="SMART" id="SM00579">
    <property type="entry name" value="FBD"/>
    <property type="match status" value="1"/>
</dbReference>
<reference evidence="2 3" key="1">
    <citation type="submission" date="2019-12" db="EMBL/GenBank/DDBJ databases">
        <authorList>
            <person name="Jiao W.-B."/>
            <person name="Schneeberger K."/>
        </authorList>
    </citation>
    <scope>NUCLEOTIDE SEQUENCE [LARGE SCALE GENOMIC DNA]</scope>
    <source>
        <strain evidence="3">cv. C24</strain>
    </source>
</reference>
<dbReference type="InterPro" id="IPR001810">
    <property type="entry name" value="F-box_dom"/>
</dbReference>
<dbReference type="ExpressionAtlas" id="A0A5S9YDW4">
    <property type="expression patterns" value="baseline and differential"/>
</dbReference>
<dbReference type="CDD" id="cd22160">
    <property type="entry name" value="F-box_AtFBL13-like"/>
    <property type="match status" value="1"/>
</dbReference>
<dbReference type="PANTHER" id="PTHR31900">
    <property type="entry name" value="F-BOX/RNI SUPERFAMILY PROTEIN-RELATED"/>
    <property type="match status" value="1"/>
</dbReference>
<dbReference type="InterPro" id="IPR006566">
    <property type="entry name" value="FBD"/>
</dbReference>
<dbReference type="PANTHER" id="PTHR31900:SF25">
    <property type="entry name" value="FBD DOMAIN-CONTAINING PROTEIN"/>
    <property type="match status" value="1"/>
</dbReference>
<dbReference type="InterPro" id="IPR053781">
    <property type="entry name" value="F-box_AtFBL13-like"/>
</dbReference>
<organism evidence="2 3">
    <name type="scientific">Arabidopsis thaliana</name>
    <name type="common">Mouse-ear cress</name>
    <dbReference type="NCBI Taxonomy" id="3702"/>
    <lineage>
        <taxon>Eukaryota</taxon>
        <taxon>Viridiplantae</taxon>
        <taxon>Streptophyta</taxon>
        <taxon>Embryophyta</taxon>
        <taxon>Tracheophyta</taxon>
        <taxon>Spermatophyta</taxon>
        <taxon>Magnoliopsida</taxon>
        <taxon>eudicotyledons</taxon>
        <taxon>Gunneridae</taxon>
        <taxon>Pentapetalae</taxon>
        <taxon>rosids</taxon>
        <taxon>malvids</taxon>
        <taxon>Brassicales</taxon>
        <taxon>Brassicaceae</taxon>
        <taxon>Camelineae</taxon>
        <taxon>Arabidopsis</taxon>
    </lineage>
</organism>
<dbReference type="Pfam" id="PF24758">
    <property type="entry name" value="LRR_At5g56370"/>
    <property type="match status" value="1"/>
</dbReference>
<dbReference type="AlphaFoldDB" id="A0A5S9YDW4"/>
<dbReference type="Proteomes" id="UP000434276">
    <property type="component" value="Unassembled WGS sequence"/>
</dbReference>
<dbReference type="SUPFAM" id="SSF52047">
    <property type="entry name" value="RNI-like"/>
    <property type="match status" value="1"/>
</dbReference>
<name>A0A5S9YDW4_ARATH</name>
<dbReference type="OrthoDB" id="612216at2759"/>
<dbReference type="SMART" id="SM00256">
    <property type="entry name" value="FBOX"/>
    <property type="match status" value="1"/>
</dbReference>
<gene>
    <name evidence="2" type="ORF">C24_LOCUS25475</name>
</gene>